<sequence>MKGEVSGTPSRRTRSKLSAFASPGADTKLIPNRREQSPEGGDRRGDLAQEAVQPQKKLDDAPRFDPLSLTEAHFTRTSAQPPAVAGEEAGNLGKALSTFAHTSHRLIDERWKTTLQPQPGPPKRPYASSLEPQVESRIERLEQARLQKRQIDSNGNVEKKGSKASAAPRNLEDIRERLDRPRGTASPPESAYEDYFYQAKVAPNESTMAATCYRC</sequence>
<proteinExistence type="predicted"/>
<reference evidence="2" key="2">
    <citation type="submission" date="2023-06" db="EMBL/GenBank/DDBJ databases">
        <authorList>
            <consortium name="Lawrence Berkeley National Laboratory"/>
            <person name="Haridas S."/>
            <person name="Hensen N."/>
            <person name="Bonometti L."/>
            <person name="Westerberg I."/>
            <person name="Brannstrom I.O."/>
            <person name="Guillou S."/>
            <person name="Cros-Aarteil S."/>
            <person name="Calhoun S."/>
            <person name="Kuo A."/>
            <person name="Mondo S."/>
            <person name="Pangilinan J."/>
            <person name="Riley R."/>
            <person name="Labutti K."/>
            <person name="Andreopoulos B."/>
            <person name="Lipzen A."/>
            <person name="Chen C."/>
            <person name="Yanf M."/>
            <person name="Daum C."/>
            <person name="Ng V."/>
            <person name="Clum A."/>
            <person name="Steindorff A."/>
            <person name="Ohm R."/>
            <person name="Martin F."/>
            <person name="Silar P."/>
            <person name="Natvig D."/>
            <person name="Lalanne C."/>
            <person name="Gautier V."/>
            <person name="Ament-Velasquez S.L."/>
            <person name="Kruys A."/>
            <person name="Hutchinson M.I."/>
            <person name="Powell A.J."/>
            <person name="Barry K."/>
            <person name="Miller A.N."/>
            <person name="Grigoriev I.V."/>
            <person name="Debuchy R."/>
            <person name="Gladieux P."/>
            <person name="Thoren M.H."/>
            <person name="Johannesson H."/>
        </authorList>
    </citation>
    <scope>NUCLEOTIDE SEQUENCE</scope>
    <source>
        <strain evidence="2">CBS 314.62</strain>
    </source>
</reference>
<reference evidence="2" key="1">
    <citation type="journal article" date="2023" name="Mol. Phylogenet. Evol.">
        <title>Genome-scale phylogeny and comparative genomics of the fungal order Sordariales.</title>
        <authorList>
            <person name="Hensen N."/>
            <person name="Bonometti L."/>
            <person name="Westerberg I."/>
            <person name="Brannstrom I.O."/>
            <person name="Guillou S."/>
            <person name="Cros-Aarteil S."/>
            <person name="Calhoun S."/>
            <person name="Haridas S."/>
            <person name="Kuo A."/>
            <person name="Mondo S."/>
            <person name="Pangilinan J."/>
            <person name="Riley R."/>
            <person name="LaButti K."/>
            <person name="Andreopoulos B."/>
            <person name="Lipzen A."/>
            <person name="Chen C."/>
            <person name="Yan M."/>
            <person name="Daum C."/>
            <person name="Ng V."/>
            <person name="Clum A."/>
            <person name="Steindorff A."/>
            <person name="Ohm R.A."/>
            <person name="Martin F."/>
            <person name="Silar P."/>
            <person name="Natvig D.O."/>
            <person name="Lalanne C."/>
            <person name="Gautier V."/>
            <person name="Ament-Velasquez S.L."/>
            <person name="Kruys A."/>
            <person name="Hutchinson M.I."/>
            <person name="Powell A.J."/>
            <person name="Barry K."/>
            <person name="Miller A.N."/>
            <person name="Grigoriev I.V."/>
            <person name="Debuchy R."/>
            <person name="Gladieux P."/>
            <person name="Hiltunen Thoren M."/>
            <person name="Johannesson H."/>
        </authorList>
    </citation>
    <scope>NUCLEOTIDE SEQUENCE</scope>
    <source>
        <strain evidence="2">CBS 314.62</strain>
    </source>
</reference>
<accession>A0AAE1CA87</accession>
<feature type="region of interest" description="Disordered" evidence="1">
    <location>
        <begin position="107"/>
        <end position="192"/>
    </location>
</feature>
<protein>
    <submittedName>
        <fullName evidence="2">Uncharacterized protein</fullName>
    </submittedName>
</protein>
<dbReference type="Proteomes" id="UP001270362">
    <property type="component" value="Unassembled WGS sequence"/>
</dbReference>
<dbReference type="AlphaFoldDB" id="A0AAE1CA87"/>
<feature type="compositionally biased region" description="Basic and acidic residues" evidence="1">
    <location>
        <begin position="32"/>
        <end position="47"/>
    </location>
</feature>
<feature type="compositionally biased region" description="Basic and acidic residues" evidence="1">
    <location>
        <begin position="170"/>
        <end position="182"/>
    </location>
</feature>
<evidence type="ECO:0000313" key="3">
    <source>
        <dbReference type="Proteomes" id="UP001270362"/>
    </source>
</evidence>
<keyword evidence="3" id="KW-1185">Reference proteome</keyword>
<feature type="compositionally biased region" description="Basic and acidic residues" evidence="1">
    <location>
        <begin position="134"/>
        <end position="161"/>
    </location>
</feature>
<comment type="caution">
    <text evidence="2">The sequence shown here is derived from an EMBL/GenBank/DDBJ whole genome shotgun (WGS) entry which is preliminary data.</text>
</comment>
<gene>
    <name evidence="2" type="ORF">B0T22DRAFT_517256</name>
</gene>
<organism evidence="2 3">
    <name type="scientific">Podospora appendiculata</name>
    <dbReference type="NCBI Taxonomy" id="314037"/>
    <lineage>
        <taxon>Eukaryota</taxon>
        <taxon>Fungi</taxon>
        <taxon>Dikarya</taxon>
        <taxon>Ascomycota</taxon>
        <taxon>Pezizomycotina</taxon>
        <taxon>Sordariomycetes</taxon>
        <taxon>Sordariomycetidae</taxon>
        <taxon>Sordariales</taxon>
        <taxon>Podosporaceae</taxon>
        <taxon>Podospora</taxon>
    </lineage>
</organism>
<evidence type="ECO:0000313" key="2">
    <source>
        <dbReference type="EMBL" id="KAK3685261.1"/>
    </source>
</evidence>
<name>A0AAE1CA87_9PEZI</name>
<dbReference type="EMBL" id="JAULSO010000003">
    <property type="protein sequence ID" value="KAK3685261.1"/>
    <property type="molecule type" value="Genomic_DNA"/>
</dbReference>
<feature type="region of interest" description="Disordered" evidence="1">
    <location>
        <begin position="1"/>
        <end position="88"/>
    </location>
</feature>
<evidence type="ECO:0000256" key="1">
    <source>
        <dbReference type="SAM" id="MobiDB-lite"/>
    </source>
</evidence>